<feature type="domain" description="Tyrosine specific protein phosphatases" evidence="2">
    <location>
        <begin position="134"/>
        <end position="174"/>
    </location>
</feature>
<dbReference type="Pfam" id="PF13350">
    <property type="entry name" value="Y_phosphatase3"/>
    <property type="match status" value="1"/>
</dbReference>
<dbReference type="SUPFAM" id="SSF52799">
    <property type="entry name" value="(Phosphotyrosine protein) phosphatases II"/>
    <property type="match status" value="1"/>
</dbReference>
<organism evidence="3 4">
    <name type="scientific">Pediococcus acidilactici</name>
    <dbReference type="NCBI Taxonomy" id="1254"/>
    <lineage>
        <taxon>Bacteria</taxon>
        <taxon>Bacillati</taxon>
        <taxon>Bacillota</taxon>
        <taxon>Bacilli</taxon>
        <taxon>Lactobacillales</taxon>
        <taxon>Lactobacillaceae</taxon>
        <taxon>Pediococcus</taxon>
        <taxon>Pediococcus acidilactici group</taxon>
    </lineage>
</organism>
<dbReference type="EMBL" id="JAWJAV010000003">
    <property type="protein sequence ID" value="MDV2621311.1"/>
    <property type="molecule type" value="Genomic_DNA"/>
</dbReference>
<comment type="similarity">
    <text evidence="1">Belongs to the protein-tyrosine phosphatase family.</text>
</comment>
<accession>A0AAW8YHR5</accession>
<dbReference type="Proteomes" id="UP001280897">
    <property type="component" value="Unassembled WGS sequence"/>
</dbReference>
<evidence type="ECO:0000313" key="4">
    <source>
        <dbReference type="Proteomes" id="UP001280897"/>
    </source>
</evidence>
<dbReference type="PROSITE" id="PS00383">
    <property type="entry name" value="TYR_PHOSPHATASE_1"/>
    <property type="match status" value="1"/>
</dbReference>
<dbReference type="Gene3D" id="3.90.190.10">
    <property type="entry name" value="Protein tyrosine phosphatase superfamily"/>
    <property type="match status" value="1"/>
</dbReference>
<dbReference type="PANTHER" id="PTHR31126">
    <property type="entry name" value="TYROSINE-PROTEIN PHOSPHATASE"/>
    <property type="match status" value="1"/>
</dbReference>
<evidence type="ECO:0000313" key="3">
    <source>
        <dbReference type="EMBL" id="MDV2621311.1"/>
    </source>
</evidence>
<dbReference type="GeneID" id="57365139"/>
<dbReference type="InterPro" id="IPR029021">
    <property type="entry name" value="Prot-tyrosine_phosphatase-like"/>
</dbReference>
<reference evidence="3" key="1">
    <citation type="journal article" date="2023" name="PeerJ">
        <title>Selection and evaluation of lactic acid bacteria from chicken feces in Thailand as potential probiotics.</title>
        <authorList>
            <person name="Khurajog B."/>
            <person name="Disastra Y."/>
            <person name="Lawwyne L.D."/>
            <person name="Sirichokchatchawan W."/>
            <person name="Niyomtham W."/>
            <person name="Yindee J."/>
            <person name="Hampson D.J."/>
            <person name="Prapasarakul N."/>
        </authorList>
    </citation>
    <scope>NUCLEOTIDE SEQUENCE</scope>
    <source>
        <strain evidence="3">BF9</strain>
    </source>
</reference>
<proteinExistence type="inferred from homology"/>
<comment type="caution">
    <text evidence="3">The sequence shown here is derived from an EMBL/GenBank/DDBJ whole genome shotgun (WGS) entry which is preliminary data.</text>
</comment>
<name>A0AAW8YHR5_PEDAC</name>
<evidence type="ECO:0000256" key="1">
    <source>
        <dbReference type="ARBA" id="ARBA00009580"/>
    </source>
</evidence>
<dbReference type="InterPro" id="IPR016130">
    <property type="entry name" value="Tyr_Pase_AS"/>
</dbReference>
<dbReference type="InterPro" id="IPR000387">
    <property type="entry name" value="Tyr_Pase_dom"/>
</dbReference>
<keyword evidence="3" id="KW-0378">Hydrolase</keyword>
<dbReference type="PROSITE" id="PS50056">
    <property type="entry name" value="TYR_PHOSPHATASE_2"/>
    <property type="match status" value="1"/>
</dbReference>
<dbReference type="AlphaFoldDB" id="A0AAW8YHR5"/>
<evidence type="ECO:0000259" key="2">
    <source>
        <dbReference type="PROSITE" id="PS50056"/>
    </source>
</evidence>
<gene>
    <name evidence="3" type="ORF">R0G89_06140</name>
</gene>
<dbReference type="KEGG" id="paci:A4V11_08175"/>
<sequence length="262" mass="30281">MCSKRILNLSGGFNFRDLGGYPAANARQVKWCKLVRSGYLSDLTDQDLQKLVDYGINLVIDLRSKSEVQSFPDRLNSHIKYINLPIFQDDQTESGASLKRIYQLYARSDQGGFQKMMRSYRKLITDPHAQQAYHHFFELLEKYGRDGGILFHCSAGKDRTGMCTMLLLAALGVDDKVIREDYLLTNPASKARIEWRRNEAKKMHLGRNFVQSVEDLASVRDEYYDQLVGMLNYQYGGIPQYLKNEIQLTKAQKQNLRKIYLD</sequence>
<dbReference type="RefSeq" id="WP_008841245.1">
    <property type="nucleotide sequence ID" value="NZ_CP015206.1"/>
</dbReference>
<dbReference type="PANTHER" id="PTHR31126:SF1">
    <property type="entry name" value="TYROSINE SPECIFIC PROTEIN PHOSPHATASES DOMAIN-CONTAINING PROTEIN"/>
    <property type="match status" value="1"/>
</dbReference>
<dbReference type="InterPro" id="IPR026893">
    <property type="entry name" value="Tyr/Ser_Pase_IphP-type"/>
</dbReference>
<dbReference type="GO" id="GO:0004725">
    <property type="term" value="F:protein tyrosine phosphatase activity"/>
    <property type="evidence" value="ECO:0007669"/>
    <property type="project" value="UniProtKB-EC"/>
</dbReference>
<dbReference type="EC" id="3.1.3.48" evidence="3"/>
<protein>
    <submittedName>
        <fullName evidence="3">Tyrosine-protein phosphatase</fullName>
        <ecNumber evidence="3">3.1.3.48</ecNumber>
    </submittedName>
</protein>
<reference evidence="3" key="2">
    <citation type="submission" date="2023-10" db="EMBL/GenBank/DDBJ databases">
        <authorList>
            <person name="Khurajog B."/>
        </authorList>
    </citation>
    <scope>NUCLEOTIDE SEQUENCE</scope>
    <source>
        <strain evidence="3">BF9</strain>
    </source>
</reference>